<evidence type="ECO:0000313" key="2">
    <source>
        <dbReference type="Proteomes" id="UP000002640"/>
    </source>
</evidence>
<name>G4YHQ9_PHYSP</name>
<keyword evidence="2" id="KW-1185">Reference proteome</keyword>
<dbReference type="EMBL" id="JH159151">
    <property type="protein sequence ID" value="EGZ29377.1"/>
    <property type="molecule type" value="Genomic_DNA"/>
</dbReference>
<dbReference type="KEGG" id="psoj:PHYSODRAFT_294559"/>
<organism evidence="1 2">
    <name type="scientific">Phytophthora sojae (strain P6497)</name>
    <name type="common">Soybean stem and root rot agent</name>
    <name type="synonym">Phytophthora megasperma f. sp. glycines</name>
    <dbReference type="NCBI Taxonomy" id="1094619"/>
    <lineage>
        <taxon>Eukaryota</taxon>
        <taxon>Sar</taxon>
        <taxon>Stramenopiles</taxon>
        <taxon>Oomycota</taxon>
        <taxon>Peronosporomycetes</taxon>
        <taxon>Peronosporales</taxon>
        <taxon>Peronosporaceae</taxon>
        <taxon>Phytophthora</taxon>
    </lineage>
</organism>
<evidence type="ECO:0000313" key="1">
    <source>
        <dbReference type="EMBL" id="EGZ29377.1"/>
    </source>
</evidence>
<dbReference type="SMR" id="G4YHQ9"/>
<gene>
    <name evidence="1" type="ORF">PHYSODRAFT_294559</name>
</gene>
<proteinExistence type="predicted"/>
<dbReference type="InParanoid" id="G4YHQ9"/>
<dbReference type="Proteomes" id="UP000002640">
    <property type="component" value="Unassembled WGS sequence"/>
</dbReference>
<reference evidence="1 2" key="1">
    <citation type="journal article" date="2006" name="Science">
        <title>Phytophthora genome sequences uncover evolutionary origins and mechanisms of pathogenesis.</title>
        <authorList>
            <person name="Tyler B.M."/>
            <person name="Tripathy S."/>
            <person name="Zhang X."/>
            <person name="Dehal P."/>
            <person name="Jiang R.H."/>
            <person name="Aerts A."/>
            <person name="Arredondo F.D."/>
            <person name="Baxter L."/>
            <person name="Bensasson D."/>
            <person name="Beynon J.L."/>
            <person name="Chapman J."/>
            <person name="Damasceno C.M."/>
            <person name="Dorrance A.E."/>
            <person name="Dou D."/>
            <person name="Dickerman A.W."/>
            <person name="Dubchak I.L."/>
            <person name="Garbelotto M."/>
            <person name="Gijzen M."/>
            <person name="Gordon S.G."/>
            <person name="Govers F."/>
            <person name="Grunwald N.J."/>
            <person name="Huang W."/>
            <person name="Ivors K.L."/>
            <person name="Jones R.W."/>
            <person name="Kamoun S."/>
            <person name="Krampis K."/>
            <person name="Lamour K.H."/>
            <person name="Lee M.K."/>
            <person name="McDonald W.H."/>
            <person name="Medina M."/>
            <person name="Meijer H.J."/>
            <person name="Nordberg E.K."/>
            <person name="Maclean D.J."/>
            <person name="Ospina-Giraldo M.D."/>
            <person name="Morris P.F."/>
            <person name="Phuntumart V."/>
            <person name="Putnam N.H."/>
            <person name="Rash S."/>
            <person name="Rose J.K."/>
            <person name="Sakihama Y."/>
            <person name="Salamov A.A."/>
            <person name="Savidor A."/>
            <person name="Scheuring C.F."/>
            <person name="Smith B.M."/>
            <person name="Sobral B.W."/>
            <person name="Terry A."/>
            <person name="Torto-Alalibo T.A."/>
            <person name="Win J."/>
            <person name="Xu Z."/>
            <person name="Zhang H."/>
            <person name="Grigoriev I.V."/>
            <person name="Rokhsar D.S."/>
            <person name="Boore J.L."/>
        </authorList>
    </citation>
    <scope>NUCLEOTIDE SEQUENCE [LARGE SCALE GENOMIC DNA]</scope>
    <source>
        <strain evidence="1 2">P6497</strain>
    </source>
</reference>
<protein>
    <submittedName>
        <fullName evidence="1">Uncharacterized protein</fullName>
    </submittedName>
</protein>
<dbReference type="OMA" id="WAVHMEP"/>
<dbReference type="RefSeq" id="XP_009516652.1">
    <property type="nucleotide sequence ID" value="XM_009518357.1"/>
</dbReference>
<dbReference type="AlphaFoldDB" id="G4YHQ9"/>
<accession>G4YHQ9</accession>
<dbReference type="GeneID" id="20641125"/>
<sequence>MLESNALRCCPKSDPDFQQPFLQILPVTQHELLVVKRKNVKSSTTTAGRMVPPRTKLIPHRWDMHALHALSKRDPEELTRVFTEIKGLTATAVDTQVKVFGFGAPMQFNTFGFFDRASSASSSTSGLFDRVIEGDIMLLLALRYHDPRSAIALLKLGVSLHISNSIGENPLQVAFDAMAFFRLHPAENKEEQTSGSNNGDDKLLELRAEYEALFLILDKELSAFYKEKKETIERELRALYQRFAPDRVPKI</sequence>